<dbReference type="PhylomeDB" id="A0A143ZXH0"/>
<keyword evidence="4" id="KW-1185">Reference proteome</keyword>
<dbReference type="OrthoDB" id="380774at2759"/>
<dbReference type="Gene3D" id="3.40.30.10">
    <property type="entry name" value="Glutaredoxin"/>
    <property type="match status" value="1"/>
</dbReference>
<dbReference type="SUPFAM" id="SSF52833">
    <property type="entry name" value="Thioredoxin-like"/>
    <property type="match status" value="1"/>
</dbReference>
<dbReference type="InterPro" id="IPR036249">
    <property type="entry name" value="Thioredoxin-like_sf"/>
</dbReference>
<feature type="compositionally biased region" description="Acidic residues" evidence="1">
    <location>
        <begin position="201"/>
        <end position="220"/>
    </location>
</feature>
<dbReference type="EMBL" id="AL844509">
    <property type="protein sequence ID" value="CZT62550.1"/>
    <property type="molecule type" value="Genomic_DNA"/>
</dbReference>
<accession>A0A143ZXH0</accession>
<dbReference type="Proteomes" id="UP000001450">
    <property type="component" value="Chromosome 13"/>
</dbReference>
<dbReference type="InParanoid" id="A0A143ZXH0"/>
<evidence type="ECO:0000313" key="4">
    <source>
        <dbReference type="Proteomes" id="UP000001450"/>
    </source>
</evidence>
<dbReference type="AlphaFoldDB" id="A0A143ZXH0"/>
<evidence type="ECO:0000256" key="1">
    <source>
        <dbReference type="SAM" id="MobiDB-lite"/>
    </source>
</evidence>
<protein>
    <recommendedName>
        <fullName evidence="5">Glutaredoxin domain-containing protein</fullName>
    </recommendedName>
</protein>
<keyword evidence="2" id="KW-0732">Signal</keyword>
<proteinExistence type="predicted"/>
<dbReference type="FunCoup" id="A0A143ZXH0">
    <property type="interactions" value="286"/>
</dbReference>
<evidence type="ECO:0000256" key="2">
    <source>
        <dbReference type="SAM" id="SignalP"/>
    </source>
</evidence>
<reference evidence="4" key="1">
    <citation type="journal article" date="2002" name="Nature">
        <title>Genome sequence of the human malaria parasite Plasmodium falciparum.</title>
        <authorList>
            <person name="Gardner M.J."/>
            <person name="Hall N."/>
            <person name="Fung E."/>
            <person name="White O."/>
            <person name="Berriman M."/>
            <person name="Hyman R.W."/>
            <person name="Carlton J.M."/>
            <person name="Pain A."/>
            <person name="Nelson K.E."/>
            <person name="Bowman S."/>
            <person name="Paulsen I.T."/>
            <person name="James K."/>
            <person name="Eisen J.A."/>
            <person name="Rutherford K."/>
            <person name="Salzberg S.L."/>
            <person name="Craig A."/>
            <person name="Kyes S."/>
            <person name="Chan M.S."/>
            <person name="Nene V."/>
            <person name="Shallom S.J."/>
            <person name="Suh B."/>
            <person name="Peterson J."/>
            <person name="Angiuoli S."/>
            <person name="Pertea M."/>
            <person name="Allen J."/>
            <person name="Selengut J."/>
            <person name="Haft D."/>
            <person name="Mather M.W."/>
            <person name="Vaidya A.B."/>
            <person name="Martin D.M."/>
            <person name="Fairlamb A.H."/>
            <person name="Fraunholz M.J."/>
            <person name="Roos D.S."/>
            <person name="Ralph S.A."/>
            <person name="McFadden G.I."/>
            <person name="Cummings L.M."/>
            <person name="Subramanian G.M."/>
            <person name="Mungall C."/>
            <person name="Venter J.C."/>
            <person name="Carucci D.J."/>
            <person name="Hoffman S.L."/>
            <person name="Newbold C."/>
            <person name="Davis R.W."/>
            <person name="Fraser C.M."/>
            <person name="Barrell B."/>
        </authorList>
    </citation>
    <scope>NUCLEOTIDE SEQUENCE [LARGE SCALE GENOMIC DNA]</scope>
    <source>
        <strain evidence="4">Isolate 3D7</strain>
    </source>
</reference>
<name>A0A143ZXH0_PLAF7</name>
<feature type="signal peptide" evidence="2">
    <location>
        <begin position="1"/>
        <end position="19"/>
    </location>
</feature>
<gene>
    <name evidence="3" type="ORF">PF3D7_1351800.2</name>
</gene>
<sequence>MKVLLYNILFVLYSICALCVKERNNAFSFIGFPKRGEGRYLFGRNQMKSQDIEKNNKELSNKMDTQDSKQYITYLYHSSICQYCSKVTSMLENNDNVEIIKFKENNKIEDFGKFTKPIVVLLKNINKENSLERSIFYEELKRKGKKVQVPALEVNNIILFESDEIIKFYKKLLQKVSNDDKSSLQNRGNIKNDQKKNNSDYDNDYDNDDNNDDNDDDDDNNYNNNNDDGYDYHTS</sequence>
<feature type="compositionally biased region" description="Basic and acidic residues" evidence="1">
    <location>
        <begin position="190"/>
        <end position="199"/>
    </location>
</feature>
<reference evidence="4" key="2">
    <citation type="journal article" date="2002" name="Nature">
        <title>Sequence of Plasmodium falciparum chromosomes 1, 3-9 and 13.</title>
        <authorList>
            <person name="Hall N."/>
            <person name="Pain A."/>
            <person name="Berriman M."/>
            <person name="Churcher C."/>
            <person name="Harris B."/>
            <person name="Harris D."/>
            <person name="Mungall K."/>
            <person name="Bowman S."/>
            <person name="Atkin R."/>
            <person name="Baker S."/>
            <person name="Barron A."/>
            <person name="Brooks K."/>
            <person name="Buckee C.O."/>
            <person name="Burrows C."/>
            <person name="Cherevach I."/>
            <person name="Chillingworth C."/>
            <person name="Chillingworth T."/>
            <person name="Christodoulou Z."/>
            <person name="Clark L."/>
            <person name="Clark R."/>
            <person name="Corto C."/>
            <person name="Cronin A."/>
            <person name="Davies R."/>
            <person name="Davies P."/>
            <person name="Dear P."/>
            <person name="Dearden F."/>
            <person name="Doggett J."/>
            <person name="Feltwell T."/>
            <person name="Goble A."/>
            <person name="Goodhead I."/>
            <person name="Gwilliam R."/>
            <person name="Hamlin N."/>
            <person name="Hance Z."/>
            <person name="Harper D."/>
            <person name="Hauser H."/>
            <person name="Hornsby T."/>
            <person name="Holroyd S."/>
            <person name="Horrocks P."/>
            <person name="Humphray S."/>
            <person name="Jagels K."/>
            <person name="James D."/>
            <person name="Johnson D."/>
            <person name="Kerhornou A."/>
            <person name="Knight A."/>
            <person name="Kontfortov B."/>
            <person name="Keyes S."/>
            <person name="Larke N."/>
            <person name="Lawson D."/>
            <person name="Lennard N."/>
            <person name="Line A."/>
            <person name="Maddison M."/>
            <person name="McLean J."/>
            <person name="Mooney P."/>
            <person name="Moule S."/>
            <person name="Murphy L."/>
            <person name="Oliver K."/>
            <person name="Ormond D."/>
            <person name="Price C."/>
            <person name="Quail M.A."/>
            <person name="Rabbinowitsch E."/>
            <person name="Rajandream M-A."/>
            <person name="Rutter S."/>
            <person name="Rutherford K.M."/>
            <person name="Sanders M."/>
            <person name="Simmonds M."/>
            <person name="Seeger K."/>
            <person name="Sharp S."/>
            <person name="Smith R."/>
            <person name="Squares R."/>
            <person name="Squares S."/>
            <person name="Stevens K."/>
            <person name="Taylor K."/>
            <person name="Tivey A."/>
            <person name="Unwin L."/>
            <person name="Whitehead S."/>
            <person name="Woodward J."/>
            <person name="Sulston J.E."/>
            <person name="Craig A."/>
            <person name="Newbold C."/>
            <person name="Barrell B.G."/>
        </authorList>
    </citation>
    <scope>NUCLEOTIDE SEQUENCE [LARGE SCALE GENOMIC DNA]</scope>
    <source>
        <strain evidence="4">Isolate 3D7</strain>
    </source>
</reference>
<dbReference type="PaxDb" id="5833-PF13_0270"/>
<feature type="chain" id="PRO_5007515941" description="Glutaredoxin domain-containing protein" evidence="2">
    <location>
        <begin position="20"/>
        <end position="235"/>
    </location>
</feature>
<evidence type="ECO:0008006" key="5">
    <source>
        <dbReference type="Google" id="ProtNLM"/>
    </source>
</evidence>
<dbReference type="VEuPathDB" id="PlasmoDB:PF3D7_1351800"/>
<evidence type="ECO:0000313" key="3">
    <source>
        <dbReference type="EMBL" id="CZT62550.1"/>
    </source>
</evidence>
<feature type="region of interest" description="Disordered" evidence="1">
    <location>
        <begin position="180"/>
        <end position="235"/>
    </location>
</feature>
<organism evidence="3 4">
    <name type="scientific">Plasmodium falciparum (isolate 3D7)</name>
    <dbReference type="NCBI Taxonomy" id="36329"/>
    <lineage>
        <taxon>Eukaryota</taxon>
        <taxon>Sar</taxon>
        <taxon>Alveolata</taxon>
        <taxon>Apicomplexa</taxon>
        <taxon>Aconoidasida</taxon>
        <taxon>Haemosporida</taxon>
        <taxon>Plasmodiidae</taxon>
        <taxon>Plasmodium</taxon>
        <taxon>Plasmodium (Laverania)</taxon>
    </lineage>
</organism>